<dbReference type="EMBL" id="NBNE01002916">
    <property type="protein sequence ID" value="OWZ09091.1"/>
    <property type="molecule type" value="Genomic_DNA"/>
</dbReference>
<keyword evidence="2" id="KW-1185">Reference proteome</keyword>
<evidence type="ECO:0000313" key="2">
    <source>
        <dbReference type="Proteomes" id="UP000198211"/>
    </source>
</evidence>
<dbReference type="Proteomes" id="UP000198211">
    <property type="component" value="Unassembled WGS sequence"/>
</dbReference>
<evidence type="ECO:0000313" key="1">
    <source>
        <dbReference type="EMBL" id="OWZ09091.1"/>
    </source>
</evidence>
<reference evidence="2" key="1">
    <citation type="submission" date="2017-03" db="EMBL/GenBank/DDBJ databases">
        <title>Phytopthora megakarya and P. palmivora, two closely related causual agents of cacao black pod achieved similar genome size and gene model numbers by different mechanisms.</title>
        <authorList>
            <person name="Ali S."/>
            <person name="Shao J."/>
            <person name="Larry D.J."/>
            <person name="Kronmiller B."/>
            <person name="Shen D."/>
            <person name="Strem M.D."/>
            <person name="Melnick R.L."/>
            <person name="Guiltinan M.J."/>
            <person name="Tyler B.M."/>
            <person name="Meinhardt L.W."/>
            <person name="Bailey B.A."/>
        </authorList>
    </citation>
    <scope>NUCLEOTIDE SEQUENCE [LARGE SCALE GENOMIC DNA]</scope>
    <source>
        <strain evidence="2">zdho120</strain>
    </source>
</reference>
<protein>
    <submittedName>
        <fullName evidence="1">Uncharacterized protein</fullName>
    </submittedName>
</protein>
<sequence>MLVSPLPTNDRFDRLRACVDTGMACVATPEKVVAMAITRTRVGMEVKTRPDKGTLIRKGKKKNRACFLSLSIFKAACPDPADKQNGIDGKDENVNHGETVHFVRVVVCRRDQRIVPKNLVWKGW</sequence>
<dbReference type="AlphaFoldDB" id="A0A225VU76"/>
<proteinExistence type="predicted"/>
<name>A0A225VU76_9STRA</name>
<accession>A0A225VU76</accession>
<organism evidence="1 2">
    <name type="scientific">Phytophthora megakarya</name>
    <dbReference type="NCBI Taxonomy" id="4795"/>
    <lineage>
        <taxon>Eukaryota</taxon>
        <taxon>Sar</taxon>
        <taxon>Stramenopiles</taxon>
        <taxon>Oomycota</taxon>
        <taxon>Peronosporomycetes</taxon>
        <taxon>Peronosporales</taxon>
        <taxon>Peronosporaceae</taxon>
        <taxon>Phytophthora</taxon>
    </lineage>
</organism>
<comment type="caution">
    <text evidence="1">The sequence shown here is derived from an EMBL/GenBank/DDBJ whole genome shotgun (WGS) entry which is preliminary data.</text>
</comment>
<gene>
    <name evidence="1" type="ORF">PHMEG_00018264</name>
</gene>